<dbReference type="EMBL" id="JBHSOA010000125">
    <property type="protein sequence ID" value="MFC5856544.1"/>
    <property type="molecule type" value="Genomic_DNA"/>
</dbReference>
<proteinExistence type="predicted"/>
<dbReference type="Proteomes" id="UP001596180">
    <property type="component" value="Unassembled WGS sequence"/>
</dbReference>
<accession>A0ABW1EAM2</accession>
<evidence type="ECO:0000313" key="1">
    <source>
        <dbReference type="EMBL" id="MFC5856544.1"/>
    </source>
</evidence>
<sequence length="78" mass="8392">SPRYGMSSHRCETAGNITYRTLTPHLTRLLAHQQVFVASPLPVRVRRTADGGLTLRVTSEVTNASLSTATAGSVVRQA</sequence>
<keyword evidence="2" id="KW-1185">Reference proteome</keyword>
<dbReference type="RefSeq" id="WP_381370979.1">
    <property type="nucleotide sequence ID" value="NZ_JBHSOA010000125.1"/>
</dbReference>
<comment type="caution">
    <text evidence="1">The sequence shown here is derived from an EMBL/GenBank/DDBJ whole genome shotgun (WGS) entry which is preliminary data.</text>
</comment>
<feature type="non-terminal residue" evidence="1">
    <location>
        <position position="1"/>
    </location>
</feature>
<gene>
    <name evidence="1" type="ORF">ACFPZI_33750</name>
</gene>
<name>A0ABW1EAM2_9ACTN</name>
<organism evidence="1 2">
    <name type="scientific">Streptomyces chlorus</name>
    <dbReference type="NCBI Taxonomy" id="887452"/>
    <lineage>
        <taxon>Bacteria</taxon>
        <taxon>Bacillati</taxon>
        <taxon>Actinomycetota</taxon>
        <taxon>Actinomycetes</taxon>
        <taxon>Kitasatosporales</taxon>
        <taxon>Streptomycetaceae</taxon>
        <taxon>Streptomyces</taxon>
    </lineage>
</organism>
<reference evidence="2" key="1">
    <citation type="journal article" date="2019" name="Int. J. Syst. Evol. Microbiol.">
        <title>The Global Catalogue of Microorganisms (GCM) 10K type strain sequencing project: providing services to taxonomists for standard genome sequencing and annotation.</title>
        <authorList>
            <consortium name="The Broad Institute Genomics Platform"/>
            <consortium name="The Broad Institute Genome Sequencing Center for Infectious Disease"/>
            <person name="Wu L."/>
            <person name="Ma J."/>
        </authorList>
    </citation>
    <scope>NUCLEOTIDE SEQUENCE [LARGE SCALE GENOMIC DNA]</scope>
    <source>
        <strain evidence="2">JCM 10411</strain>
    </source>
</reference>
<evidence type="ECO:0000313" key="2">
    <source>
        <dbReference type="Proteomes" id="UP001596180"/>
    </source>
</evidence>
<protein>
    <submittedName>
        <fullName evidence="1">Uncharacterized protein</fullName>
    </submittedName>
</protein>